<dbReference type="EC" id="2.7.1.24" evidence="5 6"/>
<comment type="caution">
    <text evidence="7">The sequence shown here is derived from an EMBL/GenBank/DDBJ whole genome shotgun (WGS) entry which is preliminary data.</text>
</comment>
<dbReference type="EMBL" id="JAHLFV010000237">
    <property type="protein sequence ID" value="MBU3850969.1"/>
    <property type="molecule type" value="Genomic_DNA"/>
</dbReference>
<evidence type="ECO:0000256" key="3">
    <source>
        <dbReference type="ARBA" id="ARBA00022840"/>
    </source>
</evidence>
<dbReference type="Pfam" id="PF01121">
    <property type="entry name" value="CoaE"/>
    <property type="match status" value="1"/>
</dbReference>
<evidence type="ECO:0000256" key="1">
    <source>
        <dbReference type="ARBA" id="ARBA00009018"/>
    </source>
</evidence>
<evidence type="ECO:0000313" key="7">
    <source>
        <dbReference type="EMBL" id="MBU3850969.1"/>
    </source>
</evidence>
<accession>A0A9E2P0C3</accession>
<keyword evidence="4 5" id="KW-0173">Coenzyme A biosynthesis</keyword>
<evidence type="ECO:0000256" key="5">
    <source>
        <dbReference type="HAMAP-Rule" id="MF_00376"/>
    </source>
</evidence>
<keyword evidence="5 7" id="KW-0808">Transferase</keyword>
<dbReference type="GO" id="GO:0004140">
    <property type="term" value="F:dephospho-CoA kinase activity"/>
    <property type="evidence" value="ECO:0007669"/>
    <property type="project" value="UniProtKB-UniRule"/>
</dbReference>
<reference evidence="7" key="2">
    <citation type="submission" date="2021-04" db="EMBL/GenBank/DDBJ databases">
        <authorList>
            <person name="Gilroy R."/>
        </authorList>
    </citation>
    <scope>NUCLEOTIDE SEQUENCE</scope>
    <source>
        <strain evidence="7">Gambia15-2214</strain>
    </source>
</reference>
<name>A0A9E2P0C3_9SPIR</name>
<comment type="pathway">
    <text evidence="5">Cofactor biosynthesis; coenzyme A biosynthesis; CoA from (R)-pantothenate: step 5/5.</text>
</comment>
<keyword evidence="5" id="KW-0963">Cytoplasm</keyword>
<dbReference type="GO" id="GO:0005524">
    <property type="term" value="F:ATP binding"/>
    <property type="evidence" value="ECO:0007669"/>
    <property type="project" value="UniProtKB-UniRule"/>
</dbReference>
<dbReference type="InterPro" id="IPR001977">
    <property type="entry name" value="Depp_CoAkinase"/>
</dbReference>
<dbReference type="NCBIfam" id="TIGR00152">
    <property type="entry name" value="dephospho-CoA kinase"/>
    <property type="match status" value="1"/>
</dbReference>
<dbReference type="Gene3D" id="3.40.50.300">
    <property type="entry name" value="P-loop containing nucleotide triphosphate hydrolases"/>
    <property type="match status" value="1"/>
</dbReference>
<dbReference type="AlphaFoldDB" id="A0A9E2P0C3"/>
<dbReference type="GO" id="GO:0005737">
    <property type="term" value="C:cytoplasm"/>
    <property type="evidence" value="ECO:0007669"/>
    <property type="project" value="UniProtKB-SubCell"/>
</dbReference>
<comment type="catalytic activity">
    <reaction evidence="5">
        <text>3'-dephospho-CoA + ATP = ADP + CoA + H(+)</text>
        <dbReference type="Rhea" id="RHEA:18245"/>
        <dbReference type="ChEBI" id="CHEBI:15378"/>
        <dbReference type="ChEBI" id="CHEBI:30616"/>
        <dbReference type="ChEBI" id="CHEBI:57287"/>
        <dbReference type="ChEBI" id="CHEBI:57328"/>
        <dbReference type="ChEBI" id="CHEBI:456216"/>
        <dbReference type="EC" id="2.7.1.24"/>
    </reaction>
</comment>
<dbReference type="HAMAP" id="MF_00376">
    <property type="entry name" value="Dephospho_CoA_kinase"/>
    <property type="match status" value="1"/>
</dbReference>
<keyword evidence="5 7" id="KW-0418">Kinase</keyword>
<dbReference type="SUPFAM" id="SSF52540">
    <property type="entry name" value="P-loop containing nucleoside triphosphate hydrolases"/>
    <property type="match status" value="1"/>
</dbReference>
<keyword evidence="2 5" id="KW-0547">Nucleotide-binding</keyword>
<evidence type="ECO:0000256" key="4">
    <source>
        <dbReference type="ARBA" id="ARBA00022993"/>
    </source>
</evidence>
<dbReference type="Proteomes" id="UP000823914">
    <property type="component" value="Unassembled WGS sequence"/>
</dbReference>
<comment type="subcellular location">
    <subcellularLocation>
        <location evidence="5">Cytoplasm</location>
    </subcellularLocation>
</comment>
<comment type="function">
    <text evidence="5">Catalyzes the phosphorylation of the 3'-hydroxyl group of dephosphocoenzyme A to form coenzyme A.</text>
</comment>
<evidence type="ECO:0000256" key="6">
    <source>
        <dbReference type="NCBIfam" id="TIGR00152"/>
    </source>
</evidence>
<organism evidence="7 8">
    <name type="scientific">Candidatus Treponema excrementipullorum</name>
    <dbReference type="NCBI Taxonomy" id="2838768"/>
    <lineage>
        <taxon>Bacteria</taxon>
        <taxon>Pseudomonadati</taxon>
        <taxon>Spirochaetota</taxon>
        <taxon>Spirochaetia</taxon>
        <taxon>Spirochaetales</taxon>
        <taxon>Treponemataceae</taxon>
        <taxon>Treponema</taxon>
    </lineage>
</organism>
<gene>
    <name evidence="5 7" type="primary">coaE</name>
    <name evidence="7" type="ORF">IAA16_10415</name>
</gene>
<keyword evidence="3 5" id="KW-0067">ATP-binding</keyword>
<sequence>MKDRTYPVVCVTGPMAAGKNLAAAIFEKMGWVSIDADIVAHQVLDIVKDQVVALHQEKAQALGLNLLSEDGRLNRKAIAQIVFSDKEALEKHEALLFPMIDTLLRDFIEKNKEKPVVINATVLYKVPLIHEMDAVFFIDAPRCLRLLRAMKRDKRSAKEILQRFSSQKNIFAKYKISNADTCRVWNISFPWILEYKIRRILKLWIRKKHYGLSPL</sequence>
<dbReference type="InterPro" id="IPR027417">
    <property type="entry name" value="P-loop_NTPase"/>
</dbReference>
<feature type="binding site" evidence="5">
    <location>
        <begin position="16"/>
        <end position="21"/>
    </location>
    <ligand>
        <name>ATP</name>
        <dbReference type="ChEBI" id="CHEBI:30616"/>
    </ligand>
</feature>
<dbReference type="CDD" id="cd02022">
    <property type="entry name" value="DPCK"/>
    <property type="match status" value="1"/>
</dbReference>
<protein>
    <recommendedName>
        <fullName evidence="5 6">Dephospho-CoA kinase</fullName>
        <ecNumber evidence="5 6">2.7.1.24</ecNumber>
    </recommendedName>
    <alternativeName>
        <fullName evidence="5">Dephosphocoenzyme A kinase</fullName>
    </alternativeName>
</protein>
<proteinExistence type="inferred from homology"/>
<dbReference type="GO" id="GO:0015937">
    <property type="term" value="P:coenzyme A biosynthetic process"/>
    <property type="evidence" value="ECO:0007669"/>
    <property type="project" value="UniProtKB-UniRule"/>
</dbReference>
<evidence type="ECO:0000313" key="8">
    <source>
        <dbReference type="Proteomes" id="UP000823914"/>
    </source>
</evidence>
<evidence type="ECO:0000256" key="2">
    <source>
        <dbReference type="ARBA" id="ARBA00022741"/>
    </source>
</evidence>
<comment type="similarity">
    <text evidence="1 5">Belongs to the CoaE family.</text>
</comment>
<reference evidence="7" key="1">
    <citation type="journal article" date="2021" name="PeerJ">
        <title>Extensive microbial diversity within the chicken gut microbiome revealed by metagenomics and culture.</title>
        <authorList>
            <person name="Gilroy R."/>
            <person name="Ravi A."/>
            <person name="Getino M."/>
            <person name="Pursley I."/>
            <person name="Horton D.L."/>
            <person name="Alikhan N.F."/>
            <person name="Baker D."/>
            <person name="Gharbi K."/>
            <person name="Hall N."/>
            <person name="Watson M."/>
            <person name="Adriaenssens E.M."/>
            <person name="Foster-Nyarko E."/>
            <person name="Jarju S."/>
            <person name="Secka A."/>
            <person name="Antonio M."/>
            <person name="Oren A."/>
            <person name="Chaudhuri R.R."/>
            <person name="La Ragione R."/>
            <person name="Hildebrand F."/>
            <person name="Pallen M.J."/>
        </authorList>
    </citation>
    <scope>NUCLEOTIDE SEQUENCE</scope>
    <source>
        <strain evidence="7">Gambia15-2214</strain>
    </source>
</reference>
<dbReference type="PROSITE" id="PS51219">
    <property type="entry name" value="DPCK"/>
    <property type="match status" value="1"/>
</dbReference>